<evidence type="ECO:0000256" key="1">
    <source>
        <dbReference type="SAM" id="Phobius"/>
    </source>
</evidence>
<sequence length="69" mass="8082">MKLLLRNILTALFFITLYYGVEVLMGSYSIDALPIIQMVNQFMIVLAIFFAIDLLIKCYHNQRNKKTDH</sequence>
<dbReference type="Proteomes" id="UP000195043">
    <property type="component" value="Unassembled WGS sequence"/>
</dbReference>
<proteinExistence type="predicted"/>
<dbReference type="AlphaFoldDB" id="A0A242A4J6"/>
<dbReference type="STRING" id="1834191.A5886_000915"/>
<feature type="transmembrane region" description="Helical" evidence="1">
    <location>
        <begin position="7"/>
        <end position="29"/>
    </location>
</feature>
<protein>
    <recommendedName>
        <fullName evidence="4">Integral membrane protein</fullName>
    </recommendedName>
</protein>
<accession>A0A242A4J6</accession>
<gene>
    <name evidence="2" type="ORF">A5886_000915</name>
</gene>
<organism evidence="2 3">
    <name type="scientific">Candidatus Enterococcus testudinis</name>
    <dbReference type="NCBI Taxonomy" id="1834191"/>
    <lineage>
        <taxon>Bacteria</taxon>
        <taxon>Bacillati</taxon>
        <taxon>Bacillota</taxon>
        <taxon>Bacilli</taxon>
        <taxon>Lactobacillales</taxon>
        <taxon>Enterococcaceae</taxon>
        <taxon>Enterococcus</taxon>
    </lineage>
</organism>
<keyword evidence="1" id="KW-0472">Membrane</keyword>
<reference evidence="2 3" key="1">
    <citation type="submission" date="2017-05" db="EMBL/GenBank/DDBJ databases">
        <title>The Genome Sequence of Enterococcus sp. 8G7_MSG3316.</title>
        <authorList>
            <consortium name="The Broad Institute Genomics Platform"/>
            <consortium name="The Broad Institute Genomic Center for Infectious Diseases"/>
            <person name="Earl A."/>
            <person name="Manson A."/>
            <person name="Schwartman J."/>
            <person name="Gilmore M."/>
            <person name="Abouelleil A."/>
            <person name="Cao P."/>
            <person name="Chapman S."/>
            <person name="Cusick C."/>
            <person name="Shea T."/>
            <person name="Young S."/>
            <person name="Neafsey D."/>
            <person name="Nusbaum C."/>
            <person name="Birren B."/>
        </authorList>
    </citation>
    <scope>NUCLEOTIDE SEQUENCE [LARGE SCALE GENOMIC DNA]</scope>
    <source>
        <strain evidence="2 3">8G7_MSG3316</strain>
    </source>
</reference>
<name>A0A242A4J6_9ENTE</name>
<evidence type="ECO:0000313" key="2">
    <source>
        <dbReference type="EMBL" id="OTN75839.1"/>
    </source>
</evidence>
<keyword evidence="3" id="KW-1185">Reference proteome</keyword>
<keyword evidence="1" id="KW-0812">Transmembrane</keyword>
<comment type="caution">
    <text evidence="2">The sequence shown here is derived from an EMBL/GenBank/DDBJ whole genome shotgun (WGS) entry which is preliminary data.</text>
</comment>
<evidence type="ECO:0008006" key="4">
    <source>
        <dbReference type="Google" id="ProtNLM"/>
    </source>
</evidence>
<dbReference type="RefSeq" id="WP_086273857.1">
    <property type="nucleotide sequence ID" value="NZ_NGKU01000001.1"/>
</dbReference>
<feature type="transmembrane region" description="Helical" evidence="1">
    <location>
        <begin position="35"/>
        <end position="56"/>
    </location>
</feature>
<dbReference type="OrthoDB" id="9902036at2"/>
<keyword evidence="1" id="KW-1133">Transmembrane helix</keyword>
<evidence type="ECO:0000313" key="3">
    <source>
        <dbReference type="Proteomes" id="UP000195043"/>
    </source>
</evidence>
<dbReference type="EMBL" id="NGKU01000001">
    <property type="protein sequence ID" value="OTN75839.1"/>
    <property type="molecule type" value="Genomic_DNA"/>
</dbReference>